<evidence type="ECO:0000256" key="10">
    <source>
        <dbReference type="ARBA" id="ARBA00023014"/>
    </source>
</evidence>
<evidence type="ECO:0000313" key="14">
    <source>
        <dbReference type="Proteomes" id="UP000095546"/>
    </source>
</evidence>
<dbReference type="GO" id="GO:0043365">
    <property type="term" value="F:[formate-C-acetyltransferase]-activating enzyme activity"/>
    <property type="evidence" value="ECO:0007669"/>
    <property type="project" value="InterPro"/>
</dbReference>
<dbReference type="RefSeq" id="WP_036376306.1">
    <property type="nucleotide sequence ID" value="NZ_CABIWZ010000004.1"/>
</dbReference>
<dbReference type="GO" id="GO:0046872">
    <property type="term" value="F:metal ion binding"/>
    <property type="evidence" value="ECO:0007669"/>
    <property type="project" value="UniProtKB-KW"/>
</dbReference>
<dbReference type="EC" id="1.97.1.-" evidence="12"/>
<evidence type="ECO:0000256" key="11">
    <source>
        <dbReference type="ARBA" id="ARBA00047365"/>
    </source>
</evidence>
<dbReference type="Gene3D" id="3.20.20.70">
    <property type="entry name" value="Aldolase class I"/>
    <property type="match status" value="1"/>
</dbReference>
<dbReference type="GO" id="GO:0004748">
    <property type="term" value="F:ribonucleoside-diphosphate reductase activity, thioredoxin disulfide as acceptor"/>
    <property type="evidence" value="ECO:0007669"/>
    <property type="project" value="TreeGrafter"/>
</dbReference>
<keyword evidence="6" id="KW-0949">S-adenosyl-L-methionine</keyword>
<name>A0A173YJ81_9FIRM</name>
<evidence type="ECO:0000256" key="1">
    <source>
        <dbReference type="ARBA" id="ARBA00001966"/>
    </source>
</evidence>
<evidence type="ECO:0000256" key="7">
    <source>
        <dbReference type="ARBA" id="ARBA00022723"/>
    </source>
</evidence>
<dbReference type="SUPFAM" id="SSF102114">
    <property type="entry name" value="Radical SAM enzymes"/>
    <property type="match status" value="1"/>
</dbReference>
<dbReference type="eggNOG" id="COG0602">
    <property type="taxonomic scope" value="Bacteria"/>
</dbReference>
<organism evidence="13 14">
    <name type="scientific">Mitsuokella jalaludinii</name>
    <dbReference type="NCBI Taxonomy" id="187979"/>
    <lineage>
        <taxon>Bacteria</taxon>
        <taxon>Bacillati</taxon>
        <taxon>Bacillota</taxon>
        <taxon>Negativicutes</taxon>
        <taxon>Selenomonadales</taxon>
        <taxon>Selenomonadaceae</taxon>
        <taxon>Mitsuokella</taxon>
    </lineage>
</organism>
<comment type="cofactor">
    <cofactor evidence="1">
        <name>[4Fe-4S] cluster</name>
        <dbReference type="ChEBI" id="CHEBI:49883"/>
    </cofactor>
</comment>
<gene>
    <name evidence="13" type="primary">pflA_2</name>
    <name evidence="13" type="ORF">ERS852385_00977</name>
</gene>
<dbReference type="OrthoDB" id="9782387at2"/>
<dbReference type="InterPro" id="IPR058240">
    <property type="entry name" value="rSAM_sf"/>
</dbReference>
<evidence type="ECO:0000256" key="9">
    <source>
        <dbReference type="ARBA" id="ARBA00023004"/>
    </source>
</evidence>
<comment type="function">
    <text evidence="2 12">Activation of anaerobic ribonucleoside-triphosphate reductase under anaerobic conditions by generation of an organic free radical, using S-adenosylmethionine and reduced flavodoxin as cosubstrates to produce 5'-deoxy-adenosine.</text>
</comment>
<dbReference type="PIRSF" id="PIRSF000368">
    <property type="entry name" value="NrdG"/>
    <property type="match status" value="1"/>
</dbReference>
<dbReference type="GO" id="GO:0016829">
    <property type="term" value="F:lyase activity"/>
    <property type="evidence" value="ECO:0007669"/>
    <property type="project" value="UniProtKB-KW"/>
</dbReference>
<comment type="similarity">
    <text evidence="3 12">Belongs to the organic radical-activating enzymes family.</text>
</comment>
<protein>
    <recommendedName>
        <fullName evidence="4 12">Anaerobic ribonucleoside-triphosphate reductase-activating protein</fullName>
        <ecNumber evidence="12">1.97.1.-</ecNumber>
    </recommendedName>
</protein>
<dbReference type="AlphaFoldDB" id="A0A173YJ81"/>
<dbReference type="GeneID" id="83710576"/>
<dbReference type="InterPro" id="IPR012837">
    <property type="entry name" value="NrdG"/>
</dbReference>
<dbReference type="Pfam" id="PF13353">
    <property type="entry name" value="Fer4_12"/>
    <property type="match status" value="1"/>
</dbReference>
<dbReference type="SFLD" id="SFLDG01063">
    <property type="entry name" value="activating_enzymes__group_1"/>
    <property type="match status" value="1"/>
</dbReference>
<keyword evidence="13" id="KW-0670">Pyruvate</keyword>
<dbReference type="EMBL" id="CYYU01000004">
    <property type="protein sequence ID" value="CUN63829.1"/>
    <property type="molecule type" value="Genomic_DNA"/>
</dbReference>
<reference evidence="13 14" key="1">
    <citation type="submission" date="2015-09" db="EMBL/GenBank/DDBJ databases">
        <authorList>
            <consortium name="Pathogen Informatics"/>
        </authorList>
    </citation>
    <scope>NUCLEOTIDE SEQUENCE [LARGE SCALE GENOMIC DNA]</scope>
    <source>
        <strain evidence="13 14">2789STDY5608828</strain>
    </source>
</reference>
<dbReference type="GO" id="GO:0051539">
    <property type="term" value="F:4 iron, 4 sulfur cluster binding"/>
    <property type="evidence" value="ECO:0007669"/>
    <property type="project" value="UniProtKB-KW"/>
</dbReference>
<dbReference type="PANTHER" id="PTHR30352">
    <property type="entry name" value="PYRUVATE FORMATE-LYASE-ACTIVATING ENZYME"/>
    <property type="match status" value="1"/>
</dbReference>
<evidence type="ECO:0000256" key="2">
    <source>
        <dbReference type="ARBA" id="ARBA00003852"/>
    </source>
</evidence>
<evidence type="ECO:0000256" key="12">
    <source>
        <dbReference type="PIRNR" id="PIRNR000368"/>
    </source>
</evidence>
<dbReference type="InterPro" id="IPR034457">
    <property type="entry name" value="Organic_radical-activating"/>
</dbReference>
<dbReference type="InterPro" id="IPR007197">
    <property type="entry name" value="rSAM"/>
</dbReference>
<dbReference type="PANTHER" id="PTHR30352:SF2">
    <property type="entry name" value="ANAEROBIC RIBONUCLEOSIDE-TRIPHOSPHATE REDUCTASE-ACTIVATING PROTEIN"/>
    <property type="match status" value="1"/>
</dbReference>
<dbReference type="STRING" id="187979.ERS852385_00977"/>
<evidence type="ECO:0000256" key="3">
    <source>
        <dbReference type="ARBA" id="ARBA00009777"/>
    </source>
</evidence>
<evidence type="ECO:0000313" key="13">
    <source>
        <dbReference type="EMBL" id="CUN63829.1"/>
    </source>
</evidence>
<comment type="catalytic activity">
    <reaction evidence="11">
        <text>glycyl-[protein] + reduced [flavodoxin] + S-adenosyl-L-methionine = glycin-2-yl radical-[protein] + semiquinone [flavodoxin] + 5'-deoxyadenosine + L-methionine + H(+)</text>
        <dbReference type="Rhea" id="RHEA:61976"/>
        <dbReference type="Rhea" id="RHEA-COMP:10622"/>
        <dbReference type="Rhea" id="RHEA-COMP:14480"/>
        <dbReference type="Rhea" id="RHEA-COMP:15993"/>
        <dbReference type="Rhea" id="RHEA-COMP:15994"/>
        <dbReference type="ChEBI" id="CHEBI:15378"/>
        <dbReference type="ChEBI" id="CHEBI:17319"/>
        <dbReference type="ChEBI" id="CHEBI:29947"/>
        <dbReference type="ChEBI" id="CHEBI:32722"/>
        <dbReference type="ChEBI" id="CHEBI:57618"/>
        <dbReference type="ChEBI" id="CHEBI:57844"/>
        <dbReference type="ChEBI" id="CHEBI:59789"/>
        <dbReference type="ChEBI" id="CHEBI:140311"/>
    </reaction>
</comment>
<keyword evidence="14" id="KW-1185">Reference proteome</keyword>
<dbReference type="PROSITE" id="PS01087">
    <property type="entry name" value="RADICAL_ACTIVATING"/>
    <property type="match status" value="1"/>
</dbReference>
<dbReference type="CDD" id="cd01335">
    <property type="entry name" value="Radical_SAM"/>
    <property type="match status" value="1"/>
</dbReference>
<accession>A0A173YJ81</accession>
<keyword evidence="10" id="KW-0411">Iron-sulfur</keyword>
<keyword evidence="8 12" id="KW-0560">Oxidoreductase</keyword>
<dbReference type="NCBIfam" id="TIGR02491">
    <property type="entry name" value="NrdG"/>
    <property type="match status" value="1"/>
</dbReference>
<sequence length="170" mass="18900">MSLDDTLHVAGLVEDSIVDGDGFRFTIFVQGCKRRCPNCQNPETQPLEGGHEETLAELLQKIRLNPLLTGVTFSGGEPFLQCAPLAELAREIHAAGLDIWSYSGYTLEELQARHDKATDDLLAEVDVLVDGAYVEELRDLTLHFRGSSNQRVIDMNATRQQGKIVLLYED</sequence>
<dbReference type="Proteomes" id="UP000095546">
    <property type="component" value="Unassembled WGS sequence"/>
</dbReference>
<dbReference type="SFLD" id="SFLDF00299">
    <property type="entry name" value="anaerobic_ribonucleoside-triph"/>
    <property type="match status" value="1"/>
</dbReference>
<dbReference type="InterPro" id="IPR013785">
    <property type="entry name" value="Aldolase_TIM"/>
</dbReference>
<evidence type="ECO:0000256" key="4">
    <source>
        <dbReference type="ARBA" id="ARBA00014281"/>
    </source>
</evidence>
<dbReference type="SFLD" id="SFLDG01066">
    <property type="entry name" value="organic_radical-activating_enz"/>
    <property type="match status" value="1"/>
</dbReference>
<evidence type="ECO:0000256" key="8">
    <source>
        <dbReference type="ARBA" id="ARBA00023002"/>
    </source>
</evidence>
<keyword evidence="5" id="KW-0004">4Fe-4S</keyword>
<evidence type="ECO:0000256" key="5">
    <source>
        <dbReference type="ARBA" id="ARBA00022485"/>
    </source>
</evidence>
<keyword evidence="13" id="KW-0456">Lyase</keyword>
<dbReference type="InterPro" id="IPR001989">
    <property type="entry name" value="Radical_activat_CS"/>
</dbReference>
<keyword evidence="7" id="KW-0479">Metal-binding</keyword>
<evidence type="ECO:0000256" key="6">
    <source>
        <dbReference type="ARBA" id="ARBA00022691"/>
    </source>
</evidence>
<keyword evidence="9" id="KW-0408">Iron</keyword>
<proteinExistence type="inferred from homology"/>
<dbReference type="SFLD" id="SFLDS00029">
    <property type="entry name" value="Radical_SAM"/>
    <property type="match status" value="1"/>
</dbReference>